<proteinExistence type="predicted"/>
<dbReference type="AlphaFoldDB" id="A0A660SQ43"/>
<dbReference type="EMBL" id="QNBD01000041">
    <property type="protein sequence ID" value="RKX72191.1"/>
    <property type="molecule type" value="Genomic_DNA"/>
</dbReference>
<dbReference type="Proteomes" id="UP000271125">
    <property type="component" value="Unassembled WGS sequence"/>
</dbReference>
<organism evidence="1 2">
    <name type="scientific">candidate division TA06 bacterium</name>
    <dbReference type="NCBI Taxonomy" id="2250710"/>
    <lineage>
        <taxon>Bacteria</taxon>
        <taxon>Bacteria division TA06</taxon>
    </lineage>
</organism>
<evidence type="ECO:0000313" key="2">
    <source>
        <dbReference type="Proteomes" id="UP000271125"/>
    </source>
</evidence>
<comment type="caution">
    <text evidence="1">The sequence shown here is derived from an EMBL/GenBank/DDBJ whole genome shotgun (WGS) entry which is preliminary data.</text>
</comment>
<name>A0A660SQ43_UNCT6</name>
<sequence length="135" mass="16734">MTLEKYSKKDFYFWVSKIEEIKNWILDTKEILEIKDIEADVIVVMPASRTRMQEYMEEHPEEITEESAQKLHDFDVFIYENIDLAYSTFSEFYWKRSEYAPPKSHWWWWLDDYFEGARDINPDDVWIEWERRKGK</sequence>
<accession>A0A660SQ43</accession>
<reference evidence="1 2" key="1">
    <citation type="submission" date="2018-06" db="EMBL/GenBank/DDBJ databases">
        <title>Extensive metabolic versatility and redundancy in microbially diverse, dynamic hydrothermal sediments.</title>
        <authorList>
            <person name="Dombrowski N."/>
            <person name="Teske A."/>
            <person name="Baker B.J."/>
        </authorList>
    </citation>
    <scope>NUCLEOTIDE SEQUENCE [LARGE SCALE GENOMIC DNA]</scope>
    <source>
        <strain evidence="1">B10_G13</strain>
    </source>
</reference>
<protein>
    <submittedName>
        <fullName evidence="1">Uncharacterized protein</fullName>
    </submittedName>
</protein>
<evidence type="ECO:0000313" key="1">
    <source>
        <dbReference type="EMBL" id="RKX72191.1"/>
    </source>
</evidence>
<gene>
    <name evidence="1" type="ORF">DRP43_01335</name>
</gene>